<keyword evidence="2" id="KW-1185">Reference proteome</keyword>
<dbReference type="OrthoDB" id="9852968at2"/>
<dbReference type="AlphaFoldDB" id="A0A1I7IHT0"/>
<dbReference type="EMBL" id="FPBK01000016">
    <property type="protein sequence ID" value="SFU72465.1"/>
    <property type="molecule type" value="Genomic_DNA"/>
</dbReference>
<accession>A0A1I7IHT0</accession>
<name>A0A1I7IHT0_9FLAO</name>
<protein>
    <recommendedName>
        <fullName evidence="3">Sulfotransferase domain-containing protein</fullName>
    </recommendedName>
</protein>
<gene>
    <name evidence="1" type="ORF">SAMN05216480_11662</name>
</gene>
<dbReference type="RefSeq" id="WP_093026242.1">
    <property type="nucleotide sequence ID" value="NZ_FPBK01000016.1"/>
</dbReference>
<evidence type="ECO:0008006" key="3">
    <source>
        <dbReference type="Google" id="ProtNLM"/>
    </source>
</evidence>
<dbReference type="SUPFAM" id="SSF52540">
    <property type="entry name" value="P-loop containing nucleoside triphosphate hydrolases"/>
    <property type="match status" value="1"/>
</dbReference>
<sequence>MIDKIITKSKDIINPPIIQFGPIRSGSTLVYNILKDTYPNKKIIKKHTLNNFDIRRSKIIATYRNPLDCLTSSFKRYESFPNEDSIKKQIQELKKFGLDDLKNIFLRDDILKLKYEDFYGNYDYIFDSFEDFFGNSISKEKRNIIKSKYSIEAVIDKTKGFKNFSEFDKETNLHGNHISNTKGAPNIHADFFTNEHIKYIKHEFSDYLSTLGY</sequence>
<evidence type="ECO:0000313" key="2">
    <source>
        <dbReference type="Proteomes" id="UP000199138"/>
    </source>
</evidence>
<dbReference type="InterPro" id="IPR027417">
    <property type="entry name" value="P-loop_NTPase"/>
</dbReference>
<reference evidence="2" key="1">
    <citation type="submission" date="2016-10" db="EMBL/GenBank/DDBJ databases">
        <authorList>
            <person name="Varghese N."/>
            <person name="Submissions S."/>
        </authorList>
    </citation>
    <scope>NUCLEOTIDE SEQUENCE [LARGE SCALE GENOMIC DNA]</scope>
    <source>
        <strain evidence="2">CGMCC 1.12333</strain>
    </source>
</reference>
<dbReference type="Proteomes" id="UP000199138">
    <property type="component" value="Unassembled WGS sequence"/>
</dbReference>
<evidence type="ECO:0000313" key="1">
    <source>
        <dbReference type="EMBL" id="SFU72465.1"/>
    </source>
</evidence>
<dbReference type="Gene3D" id="3.40.50.300">
    <property type="entry name" value="P-loop containing nucleotide triphosphate hydrolases"/>
    <property type="match status" value="1"/>
</dbReference>
<organism evidence="1 2">
    <name type="scientific">Pustulibacterium marinum</name>
    <dbReference type="NCBI Taxonomy" id="1224947"/>
    <lineage>
        <taxon>Bacteria</taxon>
        <taxon>Pseudomonadati</taxon>
        <taxon>Bacteroidota</taxon>
        <taxon>Flavobacteriia</taxon>
        <taxon>Flavobacteriales</taxon>
        <taxon>Flavobacteriaceae</taxon>
        <taxon>Pustulibacterium</taxon>
    </lineage>
</organism>
<proteinExistence type="predicted"/>